<proteinExistence type="predicted"/>
<evidence type="ECO:0000259" key="5">
    <source>
        <dbReference type="PROSITE" id="PS51782"/>
    </source>
</evidence>
<feature type="region of interest" description="Disordered" evidence="2">
    <location>
        <begin position="318"/>
        <end position="376"/>
    </location>
</feature>
<keyword evidence="1" id="KW-0175">Coiled coil</keyword>
<dbReference type="CDD" id="cd00118">
    <property type="entry name" value="LysM"/>
    <property type="match status" value="1"/>
</dbReference>
<keyword evidence="3" id="KW-0812">Transmembrane</keyword>
<feature type="signal peptide" evidence="4">
    <location>
        <begin position="1"/>
        <end position="33"/>
    </location>
</feature>
<sequence length="960" mass="99388">MHLNTRSKLTSFALKTLTGAVASAVFLSTSAYAAGLGKLTVLSALGQPLNAEIELTSVANDEASGLTAKLAPAEAFRQANIDFNPALLSLRFNVEQRGGRQFIKVTSSQPVNEPFVDMLLELNWGSSGRLVREYTFLLDPVEMRSTQTAQVSAPVDVLSQGSRASGAKPNSRADKAAAKAAAAAAAAAARAEKAEQKAEQKAEAAPEPKSQEPQRAGGAGKNAGDADYAVKRGDTLGKIAAQLKPADISLDMMLVALYRANPDAFAGNNMNRLKSGQILSVPDAGAIKGSDGEARGVVVAHAADFNAYRNKLAGQVASASPDKAPEKTQSAAGKISAKVAERPTAVNESKDQLKLSKPTGQADAAAGKTGVLTPEDKIAKERAMAEATKRVKELEKNVGDLEKIVTVKSKTGAAATTPAAPAVAATPPVAPKASITEAVSTKPPVTPPAAVTPPPAVPATAATPPAATAAVTPPAATDTPPAAAPVAPPAKPVVKLAPTPPPAEPSFFDMLMENIVLVVAAIVALLAGLFGLSKWRERKQVERNPSEPSILGAPTDQAHSLFAETGGQSVDTNNSVFNSSFAPSASQLDTNEVDPVAEADVYIAYGRDAQAEEILKEALRTHPDRYPVRLKLLEIYAARKDQRAFESQASELYGMTKGQGDEWAQAAALGLSIDAMNPLYASSGAAAAADAGQPVVLADQFDASAIDNGPHSALMDLDLDLGKDNTVAPAPVVAAAPAAKAEEEHTLDFDLGGLSFEPVTNTAPAATPAAEVLDEHHLSFDTPTITPARVDLVKEETPEMDFDMDFNAPSTSAPAASTVSLDKPAADDFDLDGMNFDLPQSDAPGAAPSLANGDPFAADRAARAEAAPDFDMHSLDLDLPAHASAEATALPDFDDIGSAGDAPAGELTAVQMEMETKLDLAIAYQEIGDKEGARELLDEVIKGGSAAQVTKANEMRIKLA</sequence>
<dbReference type="InterPro" id="IPR018392">
    <property type="entry name" value="LysM"/>
</dbReference>
<dbReference type="RefSeq" id="WP_243491860.1">
    <property type="nucleotide sequence ID" value="NZ_CP063361.1"/>
</dbReference>
<accession>A0ABY4A9F5</accession>
<feature type="compositionally biased region" description="Basic and acidic residues" evidence="2">
    <location>
        <begin position="191"/>
        <end position="212"/>
    </location>
</feature>
<keyword evidence="7" id="KW-1185">Reference proteome</keyword>
<dbReference type="Pfam" id="PF25800">
    <property type="entry name" value="FimV_N"/>
    <property type="match status" value="1"/>
</dbReference>
<evidence type="ECO:0000313" key="6">
    <source>
        <dbReference type="EMBL" id="UOD30624.1"/>
    </source>
</evidence>
<feature type="compositionally biased region" description="Low complexity" evidence="2">
    <location>
        <begin position="458"/>
        <end position="481"/>
    </location>
</feature>
<protein>
    <submittedName>
        <fullName evidence="6">FimV family protein</fullName>
    </submittedName>
</protein>
<gene>
    <name evidence="6" type="ORF">INH39_02425</name>
</gene>
<evidence type="ECO:0000256" key="1">
    <source>
        <dbReference type="SAM" id="Coils"/>
    </source>
</evidence>
<feature type="coiled-coil region" evidence="1">
    <location>
        <begin position="377"/>
        <end position="404"/>
    </location>
</feature>
<dbReference type="NCBIfam" id="TIGR03505">
    <property type="entry name" value="FimV_core"/>
    <property type="match status" value="1"/>
</dbReference>
<dbReference type="InterPro" id="IPR036779">
    <property type="entry name" value="LysM_dom_sf"/>
</dbReference>
<evidence type="ECO:0000256" key="3">
    <source>
        <dbReference type="SAM" id="Phobius"/>
    </source>
</evidence>
<feature type="compositionally biased region" description="Pro residues" evidence="2">
    <location>
        <begin position="444"/>
        <end position="457"/>
    </location>
</feature>
<keyword evidence="4" id="KW-0732">Signal</keyword>
<feature type="region of interest" description="Disordered" evidence="2">
    <location>
        <begin position="439"/>
        <end position="486"/>
    </location>
</feature>
<dbReference type="InterPro" id="IPR020012">
    <property type="entry name" value="LysM_FimV"/>
</dbReference>
<reference evidence="6 7" key="1">
    <citation type="submission" date="2020-10" db="EMBL/GenBank/DDBJ databases">
        <title>Genome analysis of Massilia species.</title>
        <authorList>
            <person name="Jung D.-H."/>
        </authorList>
    </citation>
    <scope>NUCLEOTIDE SEQUENCE [LARGE SCALE GENOMIC DNA]</scope>
    <source>
        <strain evidence="7">sipir</strain>
    </source>
</reference>
<keyword evidence="3" id="KW-0472">Membrane</keyword>
<evidence type="ECO:0000313" key="7">
    <source>
        <dbReference type="Proteomes" id="UP000831532"/>
    </source>
</evidence>
<feature type="domain" description="LysM" evidence="5">
    <location>
        <begin position="226"/>
        <end position="281"/>
    </location>
</feature>
<name>A0ABY4A9F5_9BURK</name>
<dbReference type="InterPro" id="IPR057840">
    <property type="entry name" value="FimV_N"/>
</dbReference>
<keyword evidence="3" id="KW-1133">Transmembrane helix</keyword>
<evidence type="ECO:0000256" key="2">
    <source>
        <dbReference type="SAM" id="MobiDB-lite"/>
    </source>
</evidence>
<dbReference type="InterPro" id="IPR020011">
    <property type="entry name" value="FimV_C"/>
</dbReference>
<organism evidence="6 7">
    <name type="scientific">Massilia violaceinigra</name>
    <dbReference type="NCBI Taxonomy" id="2045208"/>
    <lineage>
        <taxon>Bacteria</taxon>
        <taxon>Pseudomonadati</taxon>
        <taxon>Pseudomonadota</taxon>
        <taxon>Betaproteobacteria</taxon>
        <taxon>Burkholderiales</taxon>
        <taxon>Oxalobacteraceae</taxon>
        <taxon>Telluria group</taxon>
        <taxon>Massilia</taxon>
    </lineage>
</organism>
<dbReference type="InterPro" id="IPR038440">
    <property type="entry name" value="FimV_C_sf"/>
</dbReference>
<dbReference type="PROSITE" id="PS51782">
    <property type="entry name" value="LYSM"/>
    <property type="match status" value="1"/>
</dbReference>
<feature type="chain" id="PRO_5045110258" evidence="4">
    <location>
        <begin position="34"/>
        <end position="960"/>
    </location>
</feature>
<feature type="region of interest" description="Disordered" evidence="2">
    <location>
        <begin position="191"/>
        <end position="226"/>
    </location>
</feature>
<evidence type="ECO:0000256" key="4">
    <source>
        <dbReference type="SAM" id="SignalP"/>
    </source>
</evidence>
<dbReference type="Proteomes" id="UP000831532">
    <property type="component" value="Chromosome"/>
</dbReference>
<dbReference type="EMBL" id="CP063361">
    <property type="protein sequence ID" value="UOD30624.1"/>
    <property type="molecule type" value="Genomic_DNA"/>
</dbReference>
<feature type="transmembrane region" description="Helical" evidence="3">
    <location>
        <begin position="515"/>
        <end position="533"/>
    </location>
</feature>
<dbReference type="Gene3D" id="3.10.350.10">
    <property type="entry name" value="LysM domain"/>
    <property type="match status" value="1"/>
</dbReference>
<dbReference type="Gene3D" id="1.20.58.2200">
    <property type="match status" value="1"/>
</dbReference>
<dbReference type="NCBIfam" id="TIGR03504">
    <property type="entry name" value="FimV_Cterm"/>
    <property type="match status" value="1"/>
</dbReference>